<dbReference type="EMBL" id="WNKS01000002">
    <property type="protein sequence ID" value="MTV29944.1"/>
    <property type="molecule type" value="Genomic_DNA"/>
</dbReference>
<accession>A0A6N8DME3</accession>
<dbReference type="CDD" id="cd19166">
    <property type="entry name" value="HemeO-bac"/>
    <property type="match status" value="1"/>
</dbReference>
<comment type="caution">
    <text evidence="1">The sequence shown here is derived from an EMBL/GenBank/DDBJ whole genome shotgun (WGS) entry which is preliminary data.</text>
</comment>
<organism evidence="1 2">
    <name type="scientific">Rhodoblastus acidophilus</name>
    <name type="common">Rhodopseudomonas acidophila</name>
    <dbReference type="NCBI Taxonomy" id="1074"/>
    <lineage>
        <taxon>Bacteria</taxon>
        <taxon>Pseudomonadati</taxon>
        <taxon>Pseudomonadota</taxon>
        <taxon>Alphaproteobacteria</taxon>
        <taxon>Hyphomicrobiales</taxon>
        <taxon>Rhodoblastaceae</taxon>
        <taxon>Rhodoblastus</taxon>
    </lineage>
</organism>
<protein>
    <submittedName>
        <fullName evidence="1">Biliverdin-producing heme oxygenase</fullName>
    </submittedName>
</protein>
<dbReference type="GO" id="GO:0006788">
    <property type="term" value="P:heme oxidation"/>
    <property type="evidence" value="ECO:0007669"/>
    <property type="project" value="InterPro"/>
</dbReference>
<dbReference type="InterPro" id="IPR016053">
    <property type="entry name" value="Haem_Oase-like"/>
</dbReference>
<dbReference type="GO" id="GO:0004392">
    <property type="term" value="F:heme oxygenase (decyclizing) activity"/>
    <property type="evidence" value="ECO:0007669"/>
    <property type="project" value="InterPro"/>
</dbReference>
<dbReference type="Pfam" id="PF01126">
    <property type="entry name" value="Heme_oxygenase"/>
    <property type="match status" value="1"/>
</dbReference>
<evidence type="ECO:0000313" key="2">
    <source>
        <dbReference type="Proteomes" id="UP000439113"/>
    </source>
</evidence>
<proteinExistence type="predicted"/>
<gene>
    <name evidence="1" type="ORF">GJ654_02930</name>
</gene>
<sequence>MRPQSETSRAARLDGRGRLREATRAAHERLHGQRLLAPLGDGSIGLPAYRALLGRLYGFHAPLEGLVAASPWADRSDAALLAPRAPRLRKDLIELGAEAADLERLPMVAASDLPDLGDYGRFVGCLYVRAGSTLGARLLSKALDPLLGAGNSLGRGFLAGGDGADLQWRACCAAIDGATAAGDWDAMLSGADETFSALEAWLDAA</sequence>
<dbReference type="InterPro" id="IPR016084">
    <property type="entry name" value="Haem_Oase-like_multi-hlx"/>
</dbReference>
<dbReference type="OrthoDB" id="9149607at2"/>
<dbReference type="RefSeq" id="WP_155444612.1">
    <property type="nucleotide sequence ID" value="NZ_JAOQNR010000002.1"/>
</dbReference>
<evidence type="ECO:0000313" key="1">
    <source>
        <dbReference type="EMBL" id="MTV29944.1"/>
    </source>
</evidence>
<dbReference type="SUPFAM" id="SSF48613">
    <property type="entry name" value="Heme oxygenase-like"/>
    <property type="match status" value="1"/>
</dbReference>
<reference evidence="1 2" key="1">
    <citation type="submission" date="2019-11" db="EMBL/GenBank/DDBJ databases">
        <title>Whole-genome sequence of a Rhodoblastus acidophilus DSM 142.</title>
        <authorList>
            <person name="Kyndt J.A."/>
            <person name="Meyer T.E."/>
        </authorList>
    </citation>
    <scope>NUCLEOTIDE SEQUENCE [LARGE SCALE GENOMIC DNA]</scope>
    <source>
        <strain evidence="1 2">DSM 142</strain>
    </source>
</reference>
<dbReference type="Gene3D" id="1.20.910.10">
    <property type="entry name" value="Heme oxygenase-like"/>
    <property type="match status" value="1"/>
</dbReference>
<dbReference type="Proteomes" id="UP000439113">
    <property type="component" value="Unassembled WGS sequence"/>
</dbReference>
<dbReference type="AlphaFoldDB" id="A0A6N8DME3"/>
<name>A0A6N8DME3_RHOAC</name>